<dbReference type="InterPro" id="IPR052161">
    <property type="entry name" value="Mycobact_Acyl-CoA_DH"/>
</dbReference>
<keyword evidence="1" id="KW-0285">Flavoprotein</keyword>
<evidence type="ECO:0000313" key="6">
    <source>
        <dbReference type="EMBL" id="MBW2942671.1"/>
    </source>
</evidence>
<comment type="caution">
    <text evidence="6">The sequence shown here is derived from an EMBL/GenBank/DDBJ whole genome shotgun (WGS) entry which is preliminary data.</text>
</comment>
<evidence type="ECO:0000259" key="5">
    <source>
        <dbReference type="Pfam" id="PF02771"/>
    </source>
</evidence>
<feature type="domain" description="Acyl-CoA oxidase/dehydrogenase middle" evidence="4">
    <location>
        <begin position="475"/>
        <end position="553"/>
    </location>
</feature>
<evidence type="ECO:0000313" key="7">
    <source>
        <dbReference type="Proteomes" id="UP001166291"/>
    </source>
</evidence>
<keyword evidence="7" id="KW-1185">Reference proteome</keyword>
<evidence type="ECO:0000259" key="3">
    <source>
        <dbReference type="Pfam" id="PF00441"/>
    </source>
</evidence>
<name>A0ABS6VYF4_9GAMM</name>
<evidence type="ECO:0000259" key="4">
    <source>
        <dbReference type="Pfam" id="PF02770"/>
    </source>
</evidence>
<dbReference type="InterPro" id="IPR009075">
    <property type="entry name" value="AcylCo_DH/oxidase_C"/>
</dbReference>
<reference evidence="6" key="1">
    <citation type="submission" date="2021-07" db="EMBL/GenBank/DDBJ databases">
        <title>Zhongshania sp. CAU 1632 isolated from seawater.</title>
        <authorList>
            <person name="Kim W."/>
        </authorList>
    </citation>
    <scope>NUCLEOTIDE SEQUENCE</scope>
    <source>
        <strain evidence="6">CAU 1632</strain>
    </source>
</reference>
<sequence>MNFELTPDQRMMAETFARFMDERSSSVHIRAAADNNGFDPELWQGLAELGAFSLRVPEDQGGLGLGIMDAAVLMEEAGRTLVSGPLAETLVATRVLALLAEKTHGDLLEAAIMGNSVLSIAYHNVAEQKTQWVAGGAVADAVIARDGDQVALYLLNKDASRFEKNLASTPIAEIDFSQCERQVLAQDSAGLKVFNQGLEEWKLLIAIALSGLSREAVRLASEYACERHAFGQAIGSYQGISHPLADCIVEIDGAKYLSWKAIHDIAHNLNDAGAEISMAIWWAADSAGRAVTQSLHTFGGYGLATEYDIHLYNLRAKAWPLVFGDPTRFLEEAGRRLYAAEVVDLPDTGEVAIDFDLGEEARAMASELDALFNKILTPELRAKAHYSFDGFDAGVHKILAENRFLFPAWPKEYGGREAEPYVASALSRVWEKQGWTGHPASTTMLVGTMIRKCGTDELKQEVLSKIVSGDAICSLGYSEPGCGSDVFAAKTKATPDGEGWWRIDGSKMWTSGANIAQYVLMLTRTNPDVPKHKGLTMFVVPLDTPGIEVQAVHTFQDERTNVTYYDGVRIPDKYRLGEVDGGVKVMAAALELEHGGGFMKSQFAMTEAAEALCKQIKVGNGTLLDTTDAQKRLARSKLHAYIGEVIGNRALWVGVQGLTSKAYGPMTKMFSSEKFQSDSRDLLDLTAPHSLSDREGPAGELNLAYRHAHGTTIYGGTSEVHRSMIAERALGLPRTRG</sequence>
<dbReference type="EMBL" id="JAHWDQ010000007">
    <property type="protein sequence ID" value="MBW2942671.1"/>
    <property type="molecule type" value="Genomic_DNA"/>
</dbReference>
<dbReference type="Pfam" id="PF00441">
    <property type="entry name" value="Acyl-CoA_dh_1"/>
    <property type="match status" value="2"/>
</dbReference>
<dbReference type="PANTHER" id="PTHR43292">
    <property type="entry name" value="ACYL-COA DEHYDROGENASE"/>
    <property type="match status" value="1"/>
</dbReference>
<organism evidence="6 7">
    <name type="scientific">Zhongshania aquimaris</name>
    <dbReference type="NCBI Taxonomy" id="2857107"/>
    <lineage>
        <taxon>Bacteria</taxon>
        <taxon>Pseudomonadati</taxon>
        <taxon>Pseudomonadota</taxon>
        <taxon>Gammaproteobacteria</taxon>
        <taxon>Cellvibrionales</taxon>
        <taxon>Spongiibacteraceae</taxon>
        <taxon>Zhongshania</taxon>
    </lineage>
</organism>
<gene>
    <name evidence="6" type="ORF">KXJ70_17870</name>
</gene>
<evidence type="ECO:0000256" key="2">
    <source>
        <dbReference type="ARBA" id="ARBA00023002"/>
    </source>
</evidence>
<dbReference type="Pfam" id="PF02770">
    <property type="entry name" value="Acyl-CoA_dh_M"/>
    <property type="match status" value="1"/>
</dbReference>
<dbReference type="InterPro" id="IPR006091">
    <property type="entry name" value="Acyl-CoA_Oxase/DH_mid-dom"/>
</dbReference>
<dbReference type="RefSeq" id="WP_219044917.1">
    <property type="nucleotide sequence ID" value="NZ_JAHWDQ010000007.1"/>
</dbReference>
<protein>
    <submittedName>
        <fullName evidence="6">Acyl-CoA dehydrogenase</fullName>
    </submittedName>
</protein>
<proteinExistence type="predicted"/>
<feature type="domain" description="Acyl-CoA dehydrogenase/oxidase N-terminal" evidence="5">
    <location>
        <begin position="359"/>
        <end position="470"/>
    </location>
</feature>
<keyword evidence="2" id="KW-0560">Oxidoreductase</keyword>
<feature type="domain" description="Acyl-CoA dehydrogenase/oxidase C-terminal" evidence="3">
    <location>
        <begin position="581"/>
        <end position="729"/>
    </location>
</feature>
<dbReference type="InterPro" id="IPR013786">
    <property type="entry name" value="AcylCoA_DH/ox_N"/>
</dbReference>
<dbReference type="PANTHER" id="PTHR43292:SF4">
    <property type="entry name" value="ACYL-COA DEHYDROGENASE FADE34"/>
    <property type="match status" value="1"/>
</dbReference>
<evidence type="ECO:0000256" key="1">
    <source>
        <dbReference type="ARBA" id="ARBA00022630"/>
    </source>
</evidence>
<feature type="domain" description="Acyl-CoA dehydrogenase/oxidase N-terminal" evidence="5">
    <location>
        <begin position="6"/>
        <end position="85"/>
    </location>
</feature>
<feature type="domain" description="Acyl-CoA dehydrogenase/oxidase C-terminal" evidence="3">
    <location>
        <begin position="189"/>
        <end position="323"/>
    </location>
</feature>
<dbReference type="Pfam" id="PF02771">
    <property type="entry name" value="Acyl-CoA_dh_N"/>
    <property type="match status" value="2"/>
</dbReference>
<accession>A0ABS6VYF4</accession>
<dbReference type="Proteomes" id="UP001166291">
    <property type="component" value="Unassembled WGS sequence"/>
</dbReference>